<evidence type="ECO:0000256" key="14">
    <source>
        <dbReference type="ARBA" id="ARBA00023098"/>
    </source>
</evidence>
<dbReference type="Pfam" id="PF01148">
    <property type="entry name" value="CTP_transf_1"/>
    <property type="match status" value="1"/>
</dbReference>
<feature type="transmembrane region" description="Helical" evidence="19">
    <location>
        <begin position="169"/>
        <end position="189"/>
    </location>
</feature>
<evidence type="ECO:0000313" key="21">
    <source>
        <dbReference type="Proteomes" id="UP000322976"/>
    </source>
</evidence>
<comment type="caution">
    <text evidence="20">The sequence shown here is derived from an EMBL/GenBank/DDBJ whole genome shotgun (WGS) entry which is preliminary data.</text>
</comment>
<evidence type="ECO:0000256" key="8">
    <source>
        <dbReference type="ARBA" id="ARBA00022475"/>
    </source>
</evidence>
<keyword evidence="14" id="KW-0443">Lipid metabolism</keyword>
<dbReference type="AlphaFoldDB" id="A0A5D8QFN9"/>
<evidence type="ECO:0000256" key="4">
    <source>
        <dbReference type="ARBA" id="ARBA00005189"/>
    </source>
</evidence>
<evidence type="ECO:0000256" key="16">
    <source>
        <dbReference type="ARBA" id="ARBA00023209"/>
    </source>
</evidence>
<keyword evidence="13 19" id="KW-1133">Transmembrane helix</keyword>
<comment type="similarity">
    <text evidence="5 18">Belongs to the CDS family.</text>
</comment>
<feature type="transmembrane region" description="Helical" evidence="19">
    <location>
        <begin position="101"/>
        <end position="121"/>
    </location>
</feature>
<organism evidence="20 21">
    <name type="scientific">Calorimonas adulescens</name>
    <dbReference type="NCBI Taxonomy" id="2606906"/>
    <lineage>
        <taxon>Bacteria</taxon>
        <taxon>Bacillati</taxon>
        <taxon>Bacillota</taxon>
        <taxon>Clostridia</taxon>
        <taxon>Thermoanaerobacterales</taxon>
        <taxon>Thermoanaerobacteraceae</taxon>
        <taxon>Calorimonas</taxon>
    </lineage>
</organism>
<gene>
    <name evidence="20" type="ORF">FWJ32_00080</name>
</gene>
<evidence type="ECO:0000256" key="7">
    <source>
        <dbReference type="ARBA" id="ARBA00019373"/>
    </source>
</evidence>
<dbReference type="RefSeq" id="WP_149543939.1">
    <property type="nucleotide sequence ID" value="NZ_VTPS01000001.1"/>
</dbReference>
<reference evidence="20 21" key="1">
    <citation type="submission" date="2019-08" db="EMBL/GenBank/DDBJ databases">
        <title>Calorimonas adulescens gen. nov., sp. nov., an anaerobic thermophilic bacterium from Sakhalin hot spring.</title>
        <authorList>
            <person name="Khomyakova M.A."/>
            <person name="Merkel A.Y."/>
            <person name="Novikov A."/>
            <person name="Bonch-Osmolovskaya E.A."/>
            <person name="Slobodkin A.I."/>
        </authorList>
    </citation>
    <scope>NUCLEOTIDE SEQUENCE [LARGE SCALE GENOMIC DNA]</scope>
    <source>
        <strain evidence="20 21">A05MB</strain>
    </source>
</reference>
<proteinExistence type="inferred from homology"/>
<keyword evidence="9" id="KW-0444">Lipid biosynthesis</keyword>
<feature type="transmembrane region" description="Helical" evidence="19">
    <location>
        <begin position="75"/>
        <end position="95"/>
    </location>
</feature>
<evidence type="ECO:0000256" key="6">
    <source>
        <dbReference type="ARBA" id="ARBA00012487"/>
    </source>
</evidence>
<evidence type="ECO:0000256" key="11">
    <source>
        <dbReference type="ARBA" id="ARBA00022692"/>
    </source>
</evidence>
<sequence>MKIRVISALLGLPFSIFIIFLGGNIFNFFVLFITILAMHEFFNALKAGNHTPYALTGYIAIVILFLFVTYAPSFLFFYFVCLILFYLIYLVFHYSARFEDVALSLFGILYIGTLFSSLILLRQSEYGLLMTFYLLILSWGTDTFAFLIGRFFGKHKLVPKISPNKTVEGAIGGLICSSLLSLLYVIYAINYINIPMPNMPVVFAISCFGSLFSQLGDLSASLIKRKCGIKDFGNIIPGHGGILDRFDSLIFASAYLYLLLFLNNRFMFI</sequence>
<keyword evidence="10 18" id="KW-0808">Transferase</keyword>
<keyword evidence="12 18" id="KW-0548">Nucleotidyltransferase</keyword>
<evidence type="ECO:0000256" key="10">
    <source>
        <dbReference type="ARBA" id="ARBA00022679"/>
    </source>
</evidence>
<feature type="transmembrane region" description="Helical" evidence="19">
    <location>
        <begin position="201"/>
        <end position="222"/>
    </location>
</feature>
<evidence type="ECO:0000256" key="15">
    <source>
        <dbReference type="ARBA" id="ARBA00023136"/>
    </source>
</evidence>
<evidence type="ECO:0000256" key="1">
    <source>
        <dbReference type="ARBA" id="ARBA00001698"/>
    </source>
</evidence>
<comment type="subcellular location">
    <subcellularLocation>
        <location evidence="2">Cell membrane</location>
        <topology evidence="2">Multi-pass membrane protein</topology>
    </subcellularLocation>
</comment>
<name>A0A5D8QFN9_9THEO</name>
<dbReference type="GO" id="GO:0016024">
    <property type="term" value="P:CDP-diacylglycerol biosynthetic process"/>
    <property type="evidence" value="ECO:0007669"/>
    <property type="project" value="UniProtKB-UniPathway"/>
</dbReference>
<evidence type="ECO:0000256" key="2">
    <source>
        <dbReference type="ARBA" id="ARBA00004651"/>
    </source>
</evidence>
<dbReference type="PROSITE" id="PS01315">
    <property type="entry name" value="CDS"/>
    <property type="match status" value="1"/>
</dbReference>
<evidence type="ECO:0000313" key="20">
    <source>
        <dbReference type="EMBL" id="TZE83321.1"/>
    </source>
</evidence>
<keyword evidence="11 18" id="KW-0812">Transmembrane</keyword>
<evidence type="ECO:0000256" key="5">
    <source>
        <dbReference type="ARBA" id="ARBA00010185"/>
    </source>
</evidence>
<feature type="transmembrane region" description="Helical" evidence="19">
    <location>
        <begin position="128"/>
        <end position="149"/>
    </location>
</feature>
<dbReference type="Proteomes" id="UP000322976">
    <property type="component" value="Unassembled WGS sequence"/>
</dbReference>
<protein>
    <recommendedName>
        <fullName evidence="7 18">Phosphatidate cytidylyltransferase</fullName>
        <ecNumber evidence="6 18">2.7.7.41</ecNumber>
    </recommendedName>
</protein>
<dbReference type="EC" id="2.7.7.41" evidence="6 18"/>
<comment type="pathway">
    <text evidence="4">Lipid metabolism.</text>
</comment>
<dbReference type="EMBL" id="VTPS01000001">
    <property type="protein sequence ID" value="TZE83321.1"/>
    <property type="molecule type" value="Genomic_DNA"/>
</dbReference>
<evidence type="ECO:0000256" key="13">
    <source>
        <dbReference type="ARBA" id="ARBA00022989"/>
    </source>
</evidence>
<keyword evidence="17" id="KW-1208">Phospholipid metabolism</keyword>
<dbReference type="PANTHER" id="PTHR46382">
    <property type="entry name" value="PHOSPHATIDATE CYTIDYLYLTRANSFERASE"/>
    <property type="match status" value="1"/>
</dbReference>
<dbReference type="InterPro" id="IPR000374">
    <property type="entry name" value="PC_trans"/>
</dbReference>
<dbReference type="GO" id="GO:0005886">
    <property type="term" value="C:plasma membrane"/>
    <property type="evidence" value="ECO:0007669"/>
    <property type="project" value="UniProtKB-SubCell"/>
</dbReference>
<dbReference type="GO" id="GO:0004605">
    <property type="term" value="F:phosphatidate cytidylyltransferase activity"/>
    <property type="evidence" value="ECO:0007669"/>
    <property type="project" value="UniProtKB-EC"/>
</dbReference>
<keyword evidence="8" id="KW-1003">Cell membrane</keyword>
<feature type="transmembrane region" description="Helical" evidence="19">
    <location>
        <begin position="242"/>
        <end position="262"/>
    </location>
</feature>
<evidence type="ECO:0000256" key="17">
    <source>
        <dbReference type="ARBA" id="ARBA00023264"/>
    </source>
</evidence>
<feature type="transmembrane region" description="Helical" evidence="19">
    <location>
        <begin position="50"/>
        <end position="68"/>
    </location>
</feature>
<keyword evidence="15 19" id="KW-0472">Membrane</keyword>
<comment type="catalytic activity">
    <reaction evidence="1 18">
        <text>a 1,2-diacyl-sn-glycero-3-phosphate + CTP + H(+) = a CDP-1,2-diacyl-sn-glycerol + diphosphate</text>
        <dbReference type="Rhea" id="RHEA:16229"/>
        <dbReference type="ChEBI" id="CHEBI:15378"/>
        <dbReference type="ChEBI" id="CHEBI:33019"/>
        <dbReference type="ChEBI" id="CHEBI:37563"/>
        <dbReference type="ChEBI" id="CHEBI:58332"/>
        <dbReference type="ChEBI" id="CHEBI:58608"/>
        <dbReference type="EC" id="2.7.7.41"/>
    </reaction>
</comment>
<evidence type="ECO:0000256" key="9">
    <source>
        <dbReference type="ARBA" id="ARBA00022516"/>
    </source>
</evidence>
<evidence type="ECO:0000256" key="3">
    <source>
        <dbReference type="ARBA" id="ARBA00005119"/>
    </source>
</evidence>
<evidence type="ECO:0000256" key="18">
    <source>
        <dbReference type="RuleBase" id="RU003938"/>
    </source>
</evidence>
<accession>A0A5D8QFN9</accession>
<dbReference type="UniPathway" id="UPA00557">
    <property type="reaction ID" value="UER00614"/>
</dbReference>
<keyword evidence="21" id="KW-1185">Reference proteome</keyword>
<keyword evidence="16" id="KW-0594">Phospholipid biosynthesis</keyword>
<feature type="transmembrane region" description="Helical" evidence="19">
    <location>
        <begin position="12"/>
        <end position="38"/>
    </location>
</feature>
<comment type="pathway">
    <text evidence="3 18">Phospholipid metabolism; CDP-diacylglycerol biosynthesis; CDP-diacylglycerol from sn-glycerol 3-phosphate: step 3/3.</text>
</comment>
<dbReference type="PANTHER" id="PTHR46382:SF1">
    <property type="entry name" value="PHOSPHATIDATE CYTIDYLYLTRANSFERASE"/>
    <property type="match status" value="1"/>
</dbReference>
<evidence type="ECO:0000256" key="19">
    <source>
        <dbReference type="SAM" id="Phobius"/>
    </source>
</evidence>
<evidence type="ECO:0000256" key="12">
    <source>
        <dbReference type="ARBA" id="ARBA00022695"/>
    </source>
</evidence>